<feature type="signal peptide" evidence="1">
    <location>
        <begin position="1"/>
        <end position="21"/>
    </location>
</feature>
<evidence type="ECO:0000313" key="4">
    <source>
        <dbReference type="Proteomes" id="UP001295444"/>
    </source>
</evidence>
<dbReference type="InterPro" id="IPR001507">
    <property type="entry name" value="ZP_dom"/>
</dbReference>
<protein>
    <recommendedName>
        <fullName evidence="2">ZP domain-containing protein</fullName>
    </recommendedName>
</protein>
<gene>
    <name evidence="3" type="ORF">PECUL_23A005890</name>
</gene>
<sequence>MLKMKLLCVFMLATFLKQSAGADCYTGNAYTKCDDCDSDCFTSNVCICSDNSTCLPSTCDLDPSNCCPVEFSWDSSKACCTVEKTCNRICAADEECIFQDDNKICECNKSMYTNKTKQDLKPVVICDSDIISASVSRCLVQSLGYDYNSFYLNNASSGCVYHYNNITNNQRLDTYQLDAKQGWCGNIVTNDSSKIYVTNTVHFNTTPSLLITKNPIAFNITCGYNKTLQTSLQFALKPLIRYV</sequence>
<organism evidence="3 4">
    <name type="scientific">Pelobates cultripes</name>
    <name type="common">Western spadefoot toad</name>
    <dbReference type="NCBI Taxonomy" id="61616"/>
    <lineage>
        <taxon>Eukaryota</taxon>
        <taxon>Metazoa</taxon>
        <taxon>Chordata</taxon>
        <taxon>Craniata</taxon>
        <taxon>Vertebrata</taxon>
        <taxon>Euteleostomi</taxon>
        <taxon>Amphibia</taxon>
        <taxon>Batrachia</taxon>
        <taxon>Anura</taxon>
        <taxon>Pelobatoidea</taxon>
        <taxon>Pelobatidae</taxon>
        <taxon>Pelobates</taxon>
    </lineage>
</organism>
<feature type="domain" description="ZP" evidence="2">
    <location>
        <begin position="125"/>
        <end position="243"/>
    </location>
</feature>
<keyword evidence="1" id="KW-0732">Signal</keyword>
<dbReference type="Proteomes" id="UP001295444">
    <property type="component" value="Chromosome 01"/>
</dbReference>
<accession>A0AAD1R1C3</accession>
<evidence type="ECO:0000256" key="1">
    <source>
        <dbReference type="SAM" id="SignalP"/>
    </source>
</evidence>
<dbReference type="EMBL" id="OW240912">
    <property type="protein sequence ID" value="CAH2221575.1"/>
    <property type="molecule type" value="Genomic_DNA"/>
</dbReference>
<name>A0AAD1R1C3_PELCU</name>
<keyword evidence="4" id="KW-1185">Reference proteome</keyword>
<reference evidence="3" key="1">
    <citation type="submission" date="2022-03" db="EMBL/GenBank/DDBJ databases">
        <authorList>
            <person name="Alioto T."/>
            <person name="Alioto T."/>
            <person name="Gomez Garrido J."/>
        </authorList>
    </citation>
    <scope>NUCLEOTIDE SEQUENCE</scope>
</reference>
<evidence type="ECO:0000313" key="3">
    <source>
        <dbReference type="EMBL" id="CAH2221575.1"/>
    </source>
</evidence>
<evidence type="ECO:0000259" key="2">
    <source>
        <dbReference type="PROSITE" id="PS51034"/>
    </source>
</evidence>
<feature type="chain" id="PRO_5041960987" description="ZP domain-containing protein" evidence="1">
    <location>
        <begin position="22"/>
        <end position="243"/>
    </location>
</feature>
<proteinExistence type="predicted"/>
<dbReference type="AlphaFoldDB" id="A0AAD1R1C3"/>
<dbReference type="PROSITE" id="PS51034">
    <property type="entry name" value="ZP_2"/>
    <property type="match status" value="1"/>
</dbReference>